<dbReference type="RefSeq" id="WP_390265181.1">
    <property type="nucleotide sequence ID" value="NZ_JBHUGH010000034.1"/>
</dbReference>
<protein>
    <recommendedName>
        <fullName evidence="3">Transcriptional regulator</fullName>
    </recommendedName>
</protein>
<accession>A0ABW4S967</accession>
<evidence type="ECO:0000313" key="1">
    <source>
        <dbReference type="EMBL" id="MFD1914140.1"/>
    </source>
</evidence>
<evidence type="ECO:0008006" key="3">
    <source>
        <dbReference type="Google" id="ProtNLM"/>
    </source>
</evidence>
<sequence length="121" mass="13196">MEGPVEIARASWGADIPAWVLRLAEECARSSQNKVAAQMNRSASLVSAVLRAKYKGDLDAVSEVVLGVFGGATVDCPALGTVPANLCRDWRARSTRFENVNALRVRMYRACNSCPRNRKEA</sequence>
<gene>
    <name evidence="1" type="ORF">ACFSGJ_18210</name>
</gene>
<dbReference type="Proteomes" id="UP001597353">
    <property type="component" value="Unassembled WGS sequence"/>
</dbReference>
<organism evidence="1 2">
    <name type="scientific">Halodurantibacterium flavum</name>
    <dbReference type="NCBI Taxonomy" id="1382802"/>
    <lineage>
        <taxon>Bacteria</taxon>
        <taxon>Pseudomonadati</taxon>
        <taxon>Pseudomonadota</taxon>
        <taxon>Alphaproteobacteria</taxon>
        <taxon>Rhodobacterales</taxon>
        <taxon>Paracoccaceae</taxon>
        <taxon>Halodurantibacterium</taxon>
    </lineage>
</organism>
<dbReference type="Gene3D" id="1.10.260.40">
    <property type="entry name" value="lambda repressor-like DNA-binding domains"/>
    <property type="match status" value="1"/>
</dbReference>
<dbReference type="InterPro" id="IPR010982">
    <property type="entry name" value="Lambda_DNA-bd_dom_sf"/>
</dbReference>
<dbReference type="EMBL" id="JBHUGH010000034">
    <property type="protein sequence ID" value="MFD1914140.1"/>
    <property type="molecule type" value="Genomic_DNA"/>
</dbReference>
<proteinExistence type="predicted"/>
<evidence type="ECO:0000313" key="2">
    <source>
        <dbReference type="Proteomes" id="UP001597353"/>
    </source>
</evidence>
<keyword evidence="2" id="KW-1185">Reference proteome</keyword>
<comment type="caution">
    <text evidence="1">The sequence shown here is derived from an EMBL/GenBank/DDBJ whole genome shotgun (WGS) entry which is preliminary data.</text>
</comment>
<name>A0ABW4S967_9RHOB</name>
<reference evidence="2" key="1">
    <citation type="journal article" date="2019" name="Int. J. Syst. Evol. Microbiol.">
        <title>The Global Catalogue of Microorganisms (GCM) 10K type strain sequencing project: providing services to taxonomists for standard genome sequencing and annotation.</title>
        <authorList>
            <consortium name="The Broad Institute Genomics Platform"/>
            <consortium name="The Broad Institute Genome Sequencing Center for Infectious Disease"/>
            <person name="Wu L."/>
            <person name="Ma J."/>
        </authorList>
    </citation>
    <scope>NUCLEOTIDE SEQUENCE [LARGE SCALE GENOMIC DNA]</scope>
    <source>
        <strain evidence="2">CGMCC 4.7242</strain>
    </source>
</reference>